<dbReference type="InterPro" id="IPR009030">
    <property type="entry name" value="Growth_fac_rcpt_cys_sf"/>
</dbReference>
<comment type="caution">
    <text evidence="3">Lacks conserved residue(s) required for the propagation of feature annotation.</text>
</comment>
<evidence type="ECO:0000256" key="1">
    <source>
        <dbReference type="ARBA" id="ARBA00022536"/>
    </source>
</evidence>
<dbReference type="InterPro" id="IPR002049">
    <property type="entry name" value="LE_dom"/>
</dbReference>
<dbReference type="PROSITE" id="PS00022">
    <property type="entry name" value="EGF_1"/>
    <property type="match status" value="1"/>
</dbReference>
<dbReference type="InterPro" id="IPR000742">
    <property type="entry name" value="EGF"/>
</dbReference>
<feature type="disulfide bond" evidence="3">
    <location>
        <begin position="169"/>
        <end position="178"/>
    </location>
</feature>
<dbReference type="InterPro" id="IPR018097">
    <property type="entry name" value="EGF_Ca-bd_CS"/>
</dbReference>
<dbReference type="SUPFAM" id="SSF57184">
    <property type="entry name" value="Growth factor receptor domain"/>
    <property type="match status" value="1"/>
</dbReference>
<reference evidence="6" key="1">
    <citation type="submission" date="2025-05" db="UniProtKB">
        <authorList>
            <consortium name="RefSeq"/>
        </authorList>
    </citation>
    <scope>NUCLEOTIDE SEQUENCE [LARGE SCALE GENOMIC DNA]</scope>
</reference>
<evidence type="ECO:0000256" key="2">
    <source>
        <dbReference type="ARBA" id="ARBA00023157"/>
    </source>
</evidence>
<dbReference type="GeneID" id="108015982"/>
<dbReference type="GO" id="GO:0048731">
    <property type="term" value="P:system development"/>
    <property type="evidence" value="ECO:0007669"/>
    <property type="project" value="UniProtKB-ARBA"/>
</dbReference>
<keyword evidence="2 3" id="KW-1015">Disulfide bond</keyword>
<dbReference type="Proteomes" id="UP001652628">
    <property type="component" value="Chromosome 2L"/>
</dbReference>
<dbReference type="SMART" id="SM00261">
    <property type="entry name" value="FU"/>
    <property type="match status" value="2"/>
</dbReference>
<sequence>MRVKDCWLATLAFLAFLSMASSSFSSEKPVPPPCRACSQLVGSFKAGLERTKRGHGGGDTAWEEEKLRSYKNSEVRLVEIQEKLCSDPEVVSKDHCHNLANEHEALLEDWFTHNQAKSPDLQSWLCIDQLAVCCPPNTYGADCQPCTDCSGNGKCKGAGTRKGNGKCKCDPGYAGPNCNECGSMHYESFRDEKKLLCTQCHVACGDGGCTGGGPKNCRKCKDGWSMDSEAGCVDINECLEQKRPNSCRPQQFCVNNEGSFSCLECDRSCDGCDGDGPDMCKKCADGFELRDGKCHDLSAEQRSNYVSYTRMLTYFGMCVATCVIFQSSTHIAWGCIVGAAVAVYIAVSEYWMNSEAEGGHQPEIDTKQLEELIMKSL</sequence>
<dbReference type="Gene3D" id="2.10.220.10">
    <property type="entry name" value="Hormone Receptor, Insulin-like Growth Factor Receptor 1, Chain A, domain 2"/>
    <property type="match status" value="1"/>
</dbReference>
<gene>
    <name evidence="7" type="primary">Creld</name>
</gene>
<reference evidence="7" key="2">
    <citation type="submission" date="2025-08" db="UniProtKB">
        <authorList>
            <consortium name="RefSeq"/>
        </authorList>
    </citation>
    <scope>IDENTIFICATION</scope>
</reference>
<evidence type="ECO:0000313" key="6">
    <source>
        <dbReference type="Proteomes" id="UP001652628"/>
    </source>
</evidence>
<evidence type="ECO:0000256" key="4">
    <source>
        <dbReference type="SAM" id="SignalP"/>
    </source>
</evidence>
<dbReference type="AlphaFoldDB" id="A0AB39ZKY2"/>
<dbReference type="RefSeq" id="XP_016938062.2">
    <property type="nucleotide sequence ID" value="XM_017082573.4"/>
</dbReference>
<name>A0AB39ZKY2_DROSZ</name>
<dbReference type="InterPro" id="IPR006212">
    <property type="entry name" value="Furin_repeat"/>
</dbReference>
<dbReference type="PROSITE" id="PS01187">
    <property type="entry name" value="EGF_CA"/>
    <property type="match status" value="1"/>
</dbReference>
<evidence type="ECO:0000256" key="3">
    <source>
        <dbReference type="PROSITE-ProRule" id="PRU00076"/>
    </source>
</evidence>
<dbReference type="PROSITE" id="PS50026">
    <property type="entry name" value="EGF_3"/>
    <property type="match status" value="1"/>
</dbReference>
<feature type="signal peptide" evidence="4">
    <location>
        <begin position="1"/>
        <end position="25"/>
    </location>
</feature>
<evidence type="ECO:0000313" key="7">
    <source>
        <dbReference type="RefSeq" id="XP_016938062.2"/>
    </source>
</evidence>
<feature type="chain" id="PRO_5046333641" evidence="4">
    <location>
        <begin position="26"/>
        <end position="377"/>
    </location>
</feature>
<feature type="domain" description="EGF-like" evidence="5">
    <location>
        <begin position="139"/>
        <end position="179"/>
    </location>
</feature>
<dbReference type="CDD" id="cd00064">
    <property type="entry name" value="FU"/>
    <property type="match status" value="1"/>
</dbReference>
<dbReference type="CTD" id="33166"/>
<dbReference type="GO" id="GO:0005509">
    <property type="term" value="F:calcium ion binding"/>
    <property type="evidence" value="ECO:0007669"/>
    <property type="project" value="InterPro"/>
</dbReference>
<keyword evidence="1 3" id="KW-0245">EGF-like domain</keyword>
<dbReference type="PROSITE" id="PS01248">
    <property type="entry name" value="EGF_LAM_1"/>
    <property type="match status" value="1"/>
</dbReference>
<protein>
    <submittedName>
        <fullName evidence="7">Cysteine-rich with EGF-like domain protein 2 isoform X1</fullName>
    </submittedName>
</protein>
<proteinExistence type="predicted"/>
<dbReference type="GO" id="GO:0048513">
    <property type="term" value="P:animal organ development"/>
    <property type="evidence" value="ECO:0007669"/>
    <property type="project" value="UniProtKB-ARBA"/>
</dbReference>
<organism evidence="6 7">
    <name type="scientific">Drosophila suzukii</name>
    <name type="common">Spotted-wing drosophila fruit fly</name>
    <dbReference type="NCBI Taxonomy" id="28584"/>
    <lineage>
        <taxon>Eukaryota</taxon>
        <taxon>Metazoa</taxon>
        <taxon>Ecdysozoa</taxon>
        <taxon>Arthropoda</taxon>
        <taxon>Hexapoda</taxon>
        <taxon>Insecta</taxon>
        <taxon>Pterygota</taxon>
        <taxon>Neoptera</taxon>
        <taxon>Endopterygota</taxon>
        <taxon>Diptera</taxon>
        <taxon>Brachycera</taxon>
        <taxon>Muscomorpha</taxon>
        <taxon>Ephydroidea</taxon>
        <taxon>Drosophilidae</taxon>
        <taxon>Drosophila</taxon>
        <taxon>Sophophora</taxon>
    </lineage>
</organism>
<accession>A0AB39ZKY2</accession>
<evidence type="ECO:0000259" key="5">
    <source>
        <dbReference type="PROSITE" id="PS50026"/>
    </source>
</evidence>
<keyword evidence="6" id="KW-1185">Reference proteome</keyword>
<keyword evidence="4" id="KW-0732">Signal</keyword>